<dbReference type="GO" id="GO:0006874">
    <property type="term" value="P:intracellular calcium ion homeostasis"/>
    <property type="evidence" value="ECO:0007669"/>
    <property type="project" value="TreeGrafter"/>
</dbReference>
<evidence type="ECO:0000256" key="4">
    <source>
        <dbReference type="ARBA" id="ARBA00023157"/>
    </source>
</evidence>
<accession>A0A2A9NLK5</accession>
<reference evidence="5 6" key="1">
    <citation type="submission" date="2014-02" db="EMBL/GenBank/DDBJ databases">
        <title>Transposable element dynamics among asymbiotic and ectomycorrhizal Amanita fungi.</title>
        <authorList>
            <consortium name="DOE Joint Genome Institute"/>
            <person name="Hess J."/>
            <person name="Skrede I."/>
            <person name="Wolfe B."/>
            <person name="LaButti K."/>
            <person name="Ohm R.A."/>
            <person name="Grigoriev I.V."/>
            <person name="Pringle A."/>
        </authorList>
    </citation>
    <scope>NUCLEOTIDE SEQUENCE [LARGE SCALE GENOMIC DNA]</scope>
    <source>
        <strain evidence="5 6">SKay4041</strain>
    </source>
</reference>
<dbReference type="Pfam" id="PF03298">
    <property type="entry name" value="Stanniocalcin"/>
    <property type="match status" value="1"/>
</dbReference>
<comment type="similarity">
    <text evidence="1">Belongs to the stanniocalcin family.</text>
</comment>
<sequence>CINPPRDDCNFYRTCLEAYFHCGPTGYPLAFGYKICTRFQERRALLSARGREWMVDTMECLQRALVPEAASGVPTCTELKDLAFRTHAGCYVSNGVCTLGVRDWLVIAEIIGIETFIGDVGIIRQVLETGEKCAEFYGWLEAGGLWSGRYEQIRELDLFHSVCDIY</sequence>
<evidence type="ECO:0000256" key="3">
    <source>
        <dbReference type="ARBA" id="ARBA00022702"/>
    </source>
</evidence>
<name>A0A2A9NLK5_9AGAR</name>
<dbReference type="PANTHER" id="PTHR11245:SF6">
    <property type="entry name" value="DUF19 DOMAIN-CONTAINING PROTEIN"/>
    <property type="match status" value="1"/>
</dbReference>
<dbReference type="STRING" id="703135.A0A2A9NLK5"/>
<comment type="subunit">
    <text evidence="2">Homodimer; disulfide-linked.</text>
</comment>
<dbReference type="PANTHER" id="PTHR11245">
    <property type="entry name" value="STANNIOCALCIN"/>
    <property type="match status" value="1"/>
</dbReference>
<organism evidence="5 6">
    <name type="scientific">Amanita thiersii Skay4041</name>
    <dbReference type="NCBI Taxonomy" id="703135"/>
    <lineage>
        <taxon>Eukaryota</taxon>
        <taxon>Fungi</taxon>
        <taxon>Dikarya</taxon>
        <taxon>Basidiomycota</taxon>
        <taxon>Agaricomycotina</taxon>
        <taxon>Agaricomycetes</taxon>
        <taxon>Agaricomycetidae</taxon>
        <taxon>Agaricales</taxon>
        <taxon>Pluteineae</taxon>
        <taxon>Amanitaceae</taxon>
        <taxon>Amanita</taxon>
    </lineage>
</organism>
<dbReference type="Proteomes" id="UP000242287">
    <property type="component" value="Unassembled WGS sequence"/>
</dbReference>
<evidence type="ECO:0000256" key="1">
    <source>
        <dbReference type="ARBA" id="ARBA00008693"/>
    </source>
</evidence>
<keyword evidence="6" id="KW-1185">Reference proteome</keyword>
<evidence type="ECO:0000313" key="5">
    <source>
        <dbReference type="EMBL" id="PFH50968.1"/>
    </source>
</evidence>
<dbReference type="AlphaFoldDB" id="A0A2A9NLK5"/>
<keyword evidence="3" id="KW-0372">Hormone</keyword>
<keyword evidence="4" id="KW-1015">Disulfide bond</keyword>
<dbReference type="GO" id="GO:0005179">
    <property type="term" value="F:hormone activity"/>
    <property type="evidence" value="ECO:0007669"/>
    <property type="project" value="UniProtKB-KW"/>
</dbReference>
<feature type="non-terminal residue" evidence="5">
    <location>
        <position position="1"/>
    </location>
</feature>
<evidence type="ECO:0000313" key="6">
    <source>
        <dbReference type="Proteomes" id="UP000242287"/>
    </source>
</evidence>
<dbReference type="EMBL" id="KZ301994">
    <property type="protein sequence ID" value="PFH50968.1"/>
    <property type="molecule type" value="Genomic_DNA"/>
</dbReference>
<protein>
    <submittedName>
        <fullName evidence="5">Uncharacterized protein</fullName>
    </submittedName>
</protein>
<gene>
    <name evidence="5" type="ORF">AMATHDRAFT_143759</name>
</gene>
<dbReference type="OrthoDB" id="2251794at2759"/>
<dbReference type="InterPro" id="IPR004978">
    <property type="entry name" value="Stanniocalcin"/>
</dbReference>
<evidence type="ECO:0000256" key="2">
    <source>
        <dbReference type="ARBA" id="ARBA00011748"/>
    </source>
</evidence>
<dbReference type="GO" id="GO:0005615">
    <property type="term" value="C:extracellular space"/>
    <property type="evidence" value="ECO:0007669"/>
    <property type="project" value="TreeGrafter"/>
</dbReference>
<proteinExistence type="inferred from homology"/>